<feature type="compositionally biased region" description="Low complexity" evidence="1">
    <location>
        <begin position="8"/>
        <end position="19"/>
    </location>
</feature>
<protein>
    <submittedName>
        <fullName evidence="2">Uncharacterized protein</fullName>
    </submittedName>
</protein>
<dbReference type="EMBL" id="KZ824312">
    <property type="protein sequence ID" value="RAL08581.1"/>
    <property type="molecule type" value="Genomic_DNA"/>
</dbReference>
<dbReference type="Proteomes" id="UP000248961">
    <property type="component" value="Unassembled WGS sequence"/>
</dbReference>
<gene>
    <name evidence="2" type="ORF">BO97DRAFT_428230</name>
</gene>
<name>A0A395HKV3_ASPHC</name>
<dbReference type="GeneID" id="37201557"/>
<reference evidence="2 3" key="1">
    <citation type="submission" date="2018-02" db="EMBL/GenBank/DDBJ databases">
        <title>The genomes of Aspergillus section Nigri reveals drivers in fungal speciation.</title>
        <authorList>
            <consortium name="DOE Joint Genome Institute"/>
            <person name="Vesth T.C."/>
            <person name="Nybo J."/>
            <person name="Theobald S."/>
            <person name="Brandl J."/>
            <person name="Frisvad J.C."/>
            <person name="Nielsen K.F."/>
            <person name="Lyhne E.K."/>
            <person name="Kogle M.E."/>
            <person name="Kuo A."/>
            <person name="Riley R."/>
            <person name="Clum A."/>
            <person name="Nolan M."/>
            <person name="Lipzen A."/>
            <person name="Salamov A."/>
            <person name="Henrissat B."/>
            <person name="Wiebenga A."/>
            <person name="De vries R.P."/>
            <person name="Grigoriev I.V."/>
            <person name="Mortensen U.H."/>
            <person name="Andersen M.R."/>
            <person name="Baker S.E."/>
        </authorList>
    </citation>
    <scope>NUCLEOTIDE SEQUENCE [LARGE SCALE GENOMIC DNA]</scope>
    <source>
        <strain evidence="2 3">CBS 101889</strain>
    </source>
</reference>
<keyword evidence="3" id="KW-1185">Reference proteome</keyword>
<dbReference type="RefSeq" id="XP_025547735.1">
    <property type="nucleotide sequence ID" value="XM_025697268.1"/>
</dbReference>
<sequence length="107" mass="12142">MPFDLNNPAAPFAAAPAEPVSKERKAMDKAISKAIKEKPLAAGQEVPNKFFEEEVQAPRRELSEIQRQHADAVHRSIEQAKGVHKLWREQYDQQRRKVEQANARISG</sequence>
<evidence type="ECO:0000313" key="3">
    <source>
        <dbReference type="Proteomes" id="UP000248961"/>
    </source>
</evidence>
<proteinExistence type="predicted"/>
<organism evidence="2 3">
    <name type="scientific">Aspergillus homomorphus (strain CBS 101889)</name>
    <dbReference type="NCBI Taxonomy" id="1450537"/>
    <lineage>
        <taxon>Eukaryota</taxon>
        <taxon>Fungi</taxon>
        <taxon>Dikarya</taxon>
        <taxon>Ascomycota</taxon>
        <taxon>Pezizomycotina</taxon>
        <taxon>Eurotiomycetes</taxon>
        <taxon>Eurotiomycetidae</taxon>
        <taxon>Eurotiales</taxon>
        <taxon>Aspergillaceae</taxon>
        <taxon>Aspergillus</taxon>
        <taxon>Aspergillus subgen. Circumdati</taxon>
    </lineage>
</organism>
<evidence type="ECO:0000313" key="2">
    <source>
        <dbReference type="EMBL" id="RAL08581.1"/>
    </source>
</evidence>
<feature type="region of interest" description="Disordered" evidence="1">
    <location>
        <begin position="1"/>
        <end position="21"/>
    </location>
</feature>
<evidence type="ECO:0000256" key="1">
    <source>
        <dbReference type="SAM" id="MobiDB-lite"/>
    </source>
</evidence>
<dbReference type="VEuPathDB" id="FungiDB:BO97DRAFT_428230"/>
<dbReference type="AlphaFoldDB" id="A0A395HKV3"/>
<accession>A0A395HKV3</accession>